<organism evidence="1 2">
    <name type="scientific">Malus domestica</name>
    <name type="common">Apple</name>
    <name type="synonym">Pyrus malus</name>
    <dbReference type="NCBI Taxonomy" id="3750"/>
    <lineage>
        <taxon>Eukaryota</taxon>
        <taxon>Viridiplantae</taxon>
        <taxon>Streptophyta</taxon>
        <taxon>Embryophyta</taxon>
        <taxon>Tracheophyta</taxon>
        <taxon>Spermatophyta</taxon>
        <taxon>Magnoliopsida</taxon>
        <taxon>eudicotyledons</taxon>
        <taxon>Gunneridae</taxon>
        <taxon>Pentapetalae</taxon>
        <taxon>rosids</taxon>
        <taxon>fabids</taxon>
        <taxon>Rosales</taxon>
        <taxon>Rosaceae</taxon>
        <taxon>Amygdaloideae</taxon>
        <taxon>Maleae</taxon>
        <taxon>Malus</taxon>
    </lineage>
</organism>
<dbReference type="Proteomes" id="UP000290289">
    <property type="component" value="Chromosome 2"/>
</dbReference>
<accession>A0A498KK57</accession>
<gene>
    <name evidence="1" type="ORF">DVH24_025960</name>
</gene>
<dbReference type="AlphaFoldDB" id="A0A498KK57"/>
<evidence type="ECO:0000313" key="2">
    <source>
        <dbReference type="Proteomes" id="UP000290289"/>
    </source>
</evidence>
<dbReference type="EMBL" id="RDQH01000328">
    <property type="protein sequence ID" value="RXI06824.1"/>
    <property type="molecule type" value="Genomic_DNA"/>
</dbReference>
<evidence type="ECO:0000313" key="1">
    <source>
        <dbReference type="EMBL" id="RXI06824.1"/>
    </source>
</evidence>
<name>A0A498KK57_MALDO</name>
<protein>
    <submittedName>
        <fullName evidence="1">Uncharacterized protein</fullName>
    </submittedName>
</protein>
<keyword evidence="2" id="KW-1185">Reference proteome</keyword>
<reference evidence="1 2" key="1">
    <citation type="submission" date="2018-10" db="EMBL/GenBank/DDBJ databases">
        <title>A high-quality apple genome assembly.</title>
        <authorList>
            <person name="Hu J."/>
        </authorList>
    </citation>
    <scope>NUCLEOTIDE SEQUENCE [LARGE SCALE GENOMIC DNA]</scope>
    <source>
        <strain evidence="2">cv. HFTH1</strain>
        <tissue evidence="1">Young leaf</tissue>
    </source>
</reference>
<proteinExistence type="predicted"/>
<sequence length="69" mass="7856">MVVTADEWCNNGLLRNGSHMDDGGKPGHGQSLLMNEYRSDGLLHDALHIDDEFKKKLPWNARIRMAHLE</sequence>
<comment type="caution">
    <text evidence="1">The sequence shown here is derived from an EMBL/GenBank/DDBJ whole genome shotgun (WGS) entry which is preliminary data.</text>
</comment>